<feature type="region of interest" description="Disordered" evidence="1">
    <location>
        <begin position="117"/>
        <end position="136"/>
    </location>
</feature>
<dbReference type="AlphaFoldDB" id="A0A5N5H3Q3"/>
<name>A0A5N5H3Q3_9ROSA</name>
<reference evidence="4" key="2">
    <citation type="submission" date="2019-10" db="EMBL/GenBank/DDBJ databases">
        <title>A de novo genome assembly of a pear dwarfing rootstock.</title>
        <authorList>
            <person name="Wang F."/>
            <person name="Wang J."/>
            <person name="Li S."/>
            <person name="Zhang Y."/>
            <person name="Fang M."/>
            <person name="Ma L."/>
            <person name="Zhao Y."/>
            <person name="Jiang S."/>
        </authorList>
    </citation>
    <scope>NUCLEOTIDE SEQUENCE [LARGE SCALE GENOMIC DNA]</scope>
</reference>
<dbReference type="Proteomes" id="UP000327157">
    <property type="component" value="Chromosome 4"/>
</dbReference>
<evidence type="ECO:0000313" key="3">
    <source>
        <dbReference type="EMBL" id="KAB2622218.1"/>
    </source>
</evidence>
<feature type="chain" id="PRO_5024303267" evidence="2">
    <location>
        <begin position="27"/>
        <end position="136"/>
    </location>
</feature>
<dbReference type="OrthoDB" id="1937538at2759"/>
<organism evidence="3 4">
    <name type="scientific">Pyrus ussuriensis x Pyrus communis</name>
    <dbReference type="NCBI Taxonomy" id="2448454"/>
    <lineage>
        <taxon>Eukaryota</taxon>
        <taxon>Viridiplantae</taxon>
        <taxon>Streptophyta</taxon>
        <taxon>Embryophyta</taxon>
        <taxon>Tracheophyta</taxon>
        <taxon>Spermatophyta</taxon>
        <taxon>Magnoliopsida</taxon>
        <taxon>eudicotyledons</taxon>
        <taxon>Gunneridae</taxon>
        <taxon>Pentapetalae</taxon>
        <taxon>rosids</taxon>
        <taxon>fabids</taxon>
        <taxon>Rosales</taxon>
        <taxon>Rosaceae</taxon>
        <taxon>Amygdaloideae</taxon>
        <taxon>Maleae</taxon>
        <taxon>Pyrus</taxon>
    </lineage>
</organism>
<reference evidence="3 4" key="1">
    <citation type="submission" date="2019-09" db="EMBL/GenBank/DDBJ databases">
        <authorList>
            <person name="Ou C."/>
        </authorList>
    </citation>
    <scope>NUCLEOTIDE SEQUENCE [LARGE SCALE GENOMIC DNA]</scope>
    <source>
        <strain evidence="3">S2</strain>
        <tissue evidence="3">Leaf</tissue>
    </source>
</reference>
<dbReference type="EMBL" id="SMOL01000231">
    <property type="protein sequence ID" value="KAB2622218.1"/>
    <property type="molecule type" value="Genomic_DNA"/>
</dbReference>
<evidence type="ECO:0000313" key="4">
    <source>
        <dbReference type="Proteomes" id="UP000327157"/>
    </source>
</evidence>
<sequence length="136" mass="14289">MGLSLSYQNFSWLALLLLLALGFASSFSDGTKEKHNQLLGRSAIPRHILSNGLPIPPSGPSKGNPPLDPFPSSFGELSKGSPVQPSDAGATEHRVGVSHPFPKISLGEFHVVMKPKGAIIPPSAPGKRHNAAPPET</sequence>
<protein>
    <submittedName>
        <fullName evidence="3">Cuticle collagen 1-like</fullName>
    </submittedName>
</protein>
<comment type="caution">
    <text evidence="3">The sequence shown here is derived from an EMBL/GenBank/DDBJ whole genome shotgun (WGS) entry which is preliminary data.</text>
</comment>
<feature type="region of interest" description="Disordered" evidence="1">
    <location>
        <begin position="50"/>
        <end position="94"/>
    </location>
</feature>
<evidence type="ECO:0000256" key="1">
    <source>
        <dbReference type="SAM" id="MobiDB-lite"/>
    </source>
</evidence>
<proteinExistence type="predicted"/>
<feature type="signal peptide" evidence="2">
    <location>
        <begin position="1"/>
        <end position="26"/>
    </location>
</feature>
<keyword evidence="3" id="KW-0176">Collagen</keyword>
<reference evidence="3 4" key="3">
    <citation type="submission" date="2019-11" db="EMBL/GenBank/DDBJ databases">
        <title>A de novo genome assembly of a pear dwarfing rootstock.</title>
        <authorList>
            <person name="Wang F."/>
            <person name="Wang J."/>
            <person name="Li S."/>
            <person name="Zhang Y."/>
            <person name="Fang M."/>
            <person name="Ma L."/>
            <person name="Zhao Y."/>
            <person name="Jiang S."/>
        </authorList>
    </citation>
    <scope>NUCLEOTIDE SEQUENCE [LARGE SCALE GENOMIC DNA]</scope>
    <source>
        <strain evidence="3">S2</strain>
        <tissue evidence="3">Leaf</tissue>
    </source>
</reference>
<keyword evidence="2" id="KW-0732">Signal</keyword>
<keyword evidence="4" id="KW-1185">Reference proteome</keyword>
<gene>
    <name evidence="3" type="ORF">D8674_024400</name>
</gene>
<accession>A0A5N5H3Q3</accession>
<evidence type="ECO:0000256" key="2">
    <source>
        <dbReference type="SAM" id="SignalP"/>
    </source>
</evidence>